<dbReference type="AlphaFoldDB" id="A0A835CEF0"/>
<evidence type="ECO:0000313" key="2">
    <source>
        <dbReference type="Proteomes" id="UP000634136"/>
    </source>
</evidence>
<accession>A0A835CEF0</accession>
<gene>
    <name evidence="1" type="ORF">G2W53_010751</name>
</gene>
<sequence length="143" mass="16835">MIFRPSHRRRDHPSFIIEDFILSFRGIIRTSLRRDLSSSPSAKGSSHRQRDLSSILLEGSFILPFSRRIFHPSLQRDHSYIALEGSFVLYYGRRILHLSFQRDLLFIPLEGYFIAPFGGRIFRSFLWMYHSSFPSKGCFIIPH</sequence>
<comment type="caution">
    <text evidence="1">The sequence shown here is derived from an EMBL/GenBank/DDBJ whole genome shotgun (WGS) entry which is preliminary data.</text>
</comment>
<protein>
    <submittedName>
        <fullName evidence="1">Uncharacterized protein</fullName>
    </submittedName>
</protein>
<name>A0A835CEF0_9FABA</name>
<evidence type="ECO:0000313" key="1">
    <source>
        <dbReference type="EMBL" id="KAF7835892.1"/>
    </source>
</evidence>
<dbReference type="EMBL" id="JAAIUW010000004">
    <property type="protein sequence ID" value="KAF7835892.1"/>
    <property type="molecule type" value="Genomic_DNA"/>
</dbReference>
<reference evidence="1" key="1">
    <citation type="submission" date="2020-09" db="EMBL/GenBank/DDBJ databases">
        <title>Genome-Enabled Discovery of Anthraquinone Biosynthesis in Senna tora.</title>
        <authorList>
            <person name="Kang S.-H."/>
            <person name="Pandey R.P."/>
            <person name="Lee C.-M."/>
            <person name="Sim J.-S."/>
            <person name="Jeong J.-T."/>
            <person name="Choi B.-S."/>
            <person name="Jung M."/>
            <person name="Ginzburg D."/>
            <person name="Zhao K."/>
            <person name="Won S.Y."/>
            <person name="Oh T.-J."/>
            <person name="Yu Y."/>
            <person name="Kim N.-H."/>
            <person name="Lee O.R."/>
            <person name="Lee T.-H."/>
            <person name="Bashyal P."/>
            <person name="Kim T.-S."/>
            <person name="Lee W.-H."/>
            <person name="Kawkins C."/>
            <person name="Kim C.-K."/>
            <person name="Kim J.S."/>
            <person name="Ahn B.O."/>
            <person name="Rhee S.Y."/>
            <person name="Sohng J.K."/>
        </authorList>
    </citation>
    <scope>NUCLEOTIDE SEQUENCE</scope>
    <source>
        <tissue evidence="1">Leaf</tissue>
    </source>
</reference>
<proteinExistence type="predicted"/>
<dbReference type="Proteomes" id="UP000634136">
    <property type="component" value="Unassembled WGS sequence"/>
</dbReference>
<keyword evidence="2" id="KW-1185">Reference proteome</keyword>
<organism evidence="1 2">
    <name type="scientific">Senna tora</name>
    <dbReference type="NCBI Taxonomy" id="362788"/>
    <lineage>
        <taxon>Eukaryota</taxon>
        <taxon>Viridiplantae</taxon>
        <taxon>Streptophyta</taxon>
        <taxon>Embryophyta</taxon>
        <taxon>Tracheophyta</taxon>
        <taxon>Spermatophyta</taxon>
        <taxon>Magnoliopsida</taxon>
        <taxon>eudicotyledons</taxon>
        <taxon>Gunneridae</taxon>
        <taxon>Pentapetalae</taxon>
        <taxon>rosids</taxon>
        <taxon>fabids</taxon>
        <taxon>Fabales</taxon>
        <taxon>Fabaceae</taxon>
        <taxon>Caesalpinioideae</taxon>
        <taxon>Cassia clade</taxon>
        <taxon>Senna</taxon>
    </lineage>
</organism>